<protein>
    <submittedName>
        <fullName evidence="5">Uncharacterized protein</fullName>
    </submittedName>
</protein>
<dbReference type="EMBL" id="JBJUIK010000011">
    <property type="protein sequence ID" value="KAL3512090.1"/>
    <property type="molecule type" value="Genomic_DNA"/>
</dbReference>
<keyword evidence="2" id="KW-0324">Glycolysis</keyword>
<keyword evidence="1" id="KW-0312">Gluconeogenesis</keyword>
<dbReference type="GO" id="GO:0006094">
    <property type="term" value="P:gluconeogenesis"/>
    <property type="evidence" value="ECO:0007669"/>
    <property type="project" value="UniProtKB-KW"/>
</dbReference>
<dbReference type="AlphaFoldDB" id="A0ABD2YXT4"/>
<evidence type="ECO:0000313" key="6">
    <source>
        <dbReference type="Proteomes" id="UP001630127"/>
    </source>
</evidence>
<dbReference type="Pfam" id="PF00342">
    <property type="entry name" value="PGI"/>
    <property type="match status" value="1"/>
</dbReference>
<dbReference type="InterPro" id="IPR001672">
    <property type="entry name" value="G6P_Isomerase"/>
</dbReference>
<feature type="signal peptide" evidence="4">
    <location>
        <begin position="1"/>
        <end position="27"/>
    </location>
</feature>
<evidence type="ECO:0000256" key="3">
    <source>
        <dbReference type="ARBA" id="ARBA00023235"/>
    </source>
</evidence>
<evidence type="ECO:0000256" key="1">
    <source>
        <dbReference type="ARBA" id="ARBA00022432"/>
    </source>
</evidence>
<dbReference type="Proteomes" id="UP001630127">
    <property type="component" value="Unassembled WGS sequence"/>
</dbReference>
<comment type="caution">
    <text evidence="5">The sequence shown here is derived from an EMBL/GenBank/DDBJ whole genome shotgun (WGS) entry which is preliminary data.</text>
</comment>
<dbReference type="InterPro" id="IPR046348">
    <property type="entry name" value="SIS_dom_sf"/>
</dbReference>
<evidence type="ECO:0000256" key="2">
    <source>
        <dbReference type="ARBA" id="ARBA00023152"/>
    </source>
</evidence>
<accession>A0ABD2YXT4</accession>
<dbReference type="GO" id="GO:0006096">
    <property type="term" value="P:glycolytic process"/>
    <property type="evidence" value="ECO:0007669"/>
    <property type="project" value="UniProtKB-KW"/>
</dbReference>
<dbReference type="PANTHER" id="PTHR11469">
    <property type="entry name" value="GLUCOSE-6-PHOSPHATE ISOMERASE"/>
    <property type="match status" value="1"/>
</dbReference>
<keyword evidence="4" id="KW-0732">Signal</keyword>
<gene>
    <name evidence="5" type="ORF">ACH5RR_024807</name>
</gene>
<feature type="chain" id="PRO_5044886900" evidence="4">
    <location>
        <begin position="28"/>
        <end position="561"/>
    </location>
</feature>
<dbReference type="SUPFAM" id="SSF53697">
    <property type="entry name" value="SIS domain"/>
    <property type="match status" value="1"/>
</dbReference>
<name>A0ABD2YXT4_9GENT</name>
<organism evidence="5 6">
    <name type="scientific">Cinchona calisaya</name>
    <dbReference type="NCBI Taxonomy" id="153742"/>
    <lineage>
        <taxon>Eukaryota</taxon>
        <taxon>Viridiplantae</taxon>
        <taxon>Streptophyta</taxon>
        <taxon>Embryophyta</taxon>
        <taxon>Tracheophyta</taxon>
        <taxon>Spermatophyta</taxon>
        <taxon>Magnoliopsida</taxon>
        <taxon>eudicotyledons</taxon>
        <taxon>Gunneridae</taxon>
        <taxon>Pentapetalae</taxon>
        <taxon>asterids</taxon>
        <taxon>lamiids</taxon>
        <taxon>Gentianales</taxon>
        <taxon>Rubiaceae</taxon>
        <taxon>Cinchonoideae</taxon>
        <taxon>Cinchoneae</taxon>
        <taxon>Cinchona</taxon>
    </lineage>
</organism>
<keyword evidence="6" id="KW-1185">Reference proteome</keyword>
<dbReference type="PANTHER" id="PTHR11469:SF1">
    <property type="entry name" value="GLUCOSE-6-PHOSPHATE ISOMERASE"/>
    <property type="match status" value="1"/>
</dbReference>
<evidence type="ECO:0000313" key="5">
    <source>
        <dbReference type="EMBL" id="KAL3512090.1"/>
    </source>
</evidence>
<proteinExistence type="predicted"/>
<dbReference type="GO" id="GO:0016853">
    <property type="term" value="F:isomerase activity"/>
    <property type="evidence" value="ECO:0007669"/>
    <property type="project" value="UniProtKB-KW"/>
</dbReference>
<evidence type="ECO:0000256" key="4">
    <source>
        <dbReference type="SAM" id="SignalP"/>
    </source>
</evidence>
<keyword evidence="3" id="KW-0413">Isomerase</keyword>
<dbReference type="Gene3D" id="3.40.50.10490">
    <property type="entry name" value="Glucose-6-phosphate isomerase like protein, domain 1"/>
    <property type="match status" value="1"/>
</dbReference>
<reference evidence="5 6" key="1">
    <citation type="submission" date="2024-11" db="EMBL/GenBank/DDBJ databases">
        <title>A near-complete genome assembly of Cinchona calisaya.</title>
        <authorList>
            <person name="Lian D.C."/>
            <person name="Zhao X.W."/>
            <person name="Wei L."/>
        </authorList>
    </citation>
    <scope>NUCLEOTIDE SEQUENCE [LARGE SCALE GENOMIC DNA]</scope>
    <source>
        <tissue evidence="5">Nenye</tissue>
    </source>
</reference>
<sequence length="561" mass="63332">MVTGNDPIIKGFMNCVMLAWIVYMMLTQDGFDVKDTSSNHVQYVCSCTGVVFSNNVFQFGPDKILQTAAFQNDDEDMICMYDVYLHKIVSHPLVRDTAVAKHMVAVSTNLTVPGAWSINQHFYSAPFEKNIPVLAHLLIPWPFYLILEHWRNLHPTFNHHAAETPFALIVHRHASCFFLCSKYGLIQVSMKSNGKGISIDAVPLPYATGEFDFGEPGTNVGTTELQYIYLHERVLIVLPLKCQGCVIPCDFIGIVNCQQPVYLAGEVVSNHDELMSNFFAQPDALAYGKFKQFDSLSGFPLSFAIKFLNHKFFRIALGSLLYAIVYFVSWRTLRYLLLTLPDVTDFILFQLLAIYDTGLLKRALYGSNYNKRLTKGRAISTVESISRKRTLAGIAQTVAGYISPHFYNVLQRKTEEAAMATKRLKGLLECHTKFYMQGKEKSLQRWLEHELEVLVNVQELCEYEKQGQVRAALAEELAVLRQVDDFAFKGMNPPRAKNGFSSYKFLPFFAKAASMSPNAKMARIASLENMLIISSNSLVAVASQLSEAEERERAFTSQDQL</sequence>